<organism evidence="3 4">
    <name type="scientific">Aquella oligotrophica</name>
    <dbReference type="NCBI Taxonomy" id="2067065"/>
    <lineage>
        <taxon>Bacteria</taxon>
        <taxon>Pseudomonadati</taxon>
        <taxon>Pseudomonadota</taxon>
        <taxon>Betaproteobacteria</taxon>
        <taxon>Neisseriales</taxon>
        <taxon>Neisseriaceae</taxon>
        <taxon>Aquella</taxon>
    </lineage>
</organism>
<dbReference type="Pfam" id="PF02525">
    <property type="entry name" value="Flavodoxin_2"/>
    <property type="match status" value="1"/>
</dbReference>
<dbReference type="Gene3D" id="3.40.50.360">
    <property type="match status" value="1"/>
</dbReference>
<name>A0A2I7N401_9NEIS</name>
<dbReference type="KEGG" id="nba:CUN60_02345"/>
<reference evidence="4" key="1">
    <citation type="submission" date="2017-11" db="EMBL/GenBank/DDBJ databases">
        <authorList>
            <person name="Chan K.G."/>
            <person name="Lee L.S."/>
        </authorList>
    </citation>
    <scope>NUCLEOTIDE SEQUENCE [LARGE SCALE GENOMIC DNA]</scope>
    <source>
        <strain evidence="4">DSM 100970</strain>
    </source>
</reference>
<dbReference type="Proteomes" id="UP000236655">
    <property type="component" value="Chromosome"/>
</dbReference>
<dbReference type="GO" id="GO:0003955">
    <property type="term" value="F:NAD(P)H dehydrogenase (quinone) activity"/>
    <property type="evidence" value="ECO:0007669"/>
    <property type="project" value="TreeGrafter"/>
</dbReference>
<dbReference type="AlphaFoldDB" id="A0A2I7N401"/>
<dbReference type="GO" id="GO:0010181">
    <property type="term" value="F:FMN binding"/>
    <property type="evidence" value="ECO:0007669"/>
    <property type="project" value="TreeGrafter"/>
</dbReference>
<gene>
    <name evidence="3" type="ORF">CUN60_02345</name>
</gene>
<dbReference type="PANTHER" id="PTHR47307">
    <property type="entry name" value="GLUTATHIONE-REGULATED POTASSIUM-EFFLUX SYSTEM ANCILLARY PROTEIN KEFG"/>
    <property type="match status" value="1"/>
</dbReference>
<dbReference type="OrthoDB" id="9798454at2"/>
<dbReference type="GO" id="GO:0009055">
    <property type="term" value="F:electron transfer activity"/>
    <property type="evidence" value="ECO:0007669"/>
    <property type="project" value="TreeGrafter"/>
</dbReference>
<dbReference type="SUPFAM" id="SSF52218">
    <property type="entry name" value="Flavoproteins"/>
    <property type="match status" value="1"/>
</dbReference>
<evidence type="ECO:0000259" key="2">
    <source>
        <dbReference type="Pfam" id="PF02525"/>
    </source>
</evidence>
<sequence>MNNLIIFAHPNLASSTANSKIIENLRTSNLNFKIRHLDALYDSYKINVDAEQQELINADNIILQFPFYWYSCPASLKNWIDQVLTFNFAYGPDGDKLKGKNLILSFTVGGPVESYTPLGYNHFSVHDLIKPFEQTAYLCQMNYLPPIFTHRMIYIPGVYNIKEEVEDRANLHTQRLITALQNLDKNI</sequence>
<proteinExistence type="predicted"/>
<dbReference type="EMBL" id="CP024847">
    <property type="protein sequence ID" value="AUR51189.1"/>
    <property type="molecule type" value="Genomic_DNA"/>
</dbReference>
<protein>
    <submittedName>
        <fullName evidence="3">General stress protein</fullName>
    </submittedName>
</protein>
<accession>A0A2I7N401</accession>
<dbReference type="InterPro" id="IPR029039">
    <property type="entry name" value="Flavoprotein-like_sf"/>
</dbReference>
<keyword evidence="4" id="KW-1185">Reference proteome</keyword>
<dbReference type="InterPro" id="IPR046980">
    <property type="entry name" value="KefG/KefF"/>
</dbReference>
<dbReference type="RefSeq" id="WP_102950489.1">
    <property type="nucleotide sequence ID" value="NZ_CP024847.1"/>
</dbReference>
<evidence type="ECO:0000256" key="1">
    <source>
        <dbReference type="ARBA" id="ARBA00023002"/>
    </source>
</evidence>
<evidence type="ECO:0000313" key="3">
    <source>
        <dbReference type="EMBL" id="AUR51189.1"/>
    </source>
</evidence>
<dbReference type="InterPro" id="IPR003680">
    <property type="entry name" value="Flavodoxin_fold"/>
</dbReference>
<feature type="domain" description="Flavodoxin-like fold" evidence="2">
    <location>
        <begin position="1"/>
        <end position="152"/>
    </location>
</feature>
<evidence type="ECO:0000313" key="4">
    <source>
        <dbReference type="Proteomes" id="UP000236655"/>
    </source>
</evidence>
<dbReference type="PANTHER" id="PTHR47307:SF1">
    <property type="entry name" value="GLUTATHIONE-REGULATED POTASSIUM-EFFLUX SYSTEM ANCILLARY PROTEIN KEFG"/>
    <property type="match status" value="1"/>
</dbReference>
<keyword evidence="1" id="KW-0560">Oxidoreductase</keyword>